<gene>
    <name evidence="2" type="ORF">VTK73DRAFT_10220</name>
</gene>
<protein>
    <submittedName>
        <fullName evidence="2">Uncharacterized protein</fullName>
    </submittedName>
</protein>
<sequence length="186" mass="20969">MLDAAHPRNRKHSFALLSSLILHLWLVLRRWACYFGPSHNQTFSINTYPEWESITKKDCTISDKRDWIPCDGQRLVDPPQHVHVRAGRRAVARHDPLGAHLAAPAEPLDRLVDHVDHVLPAHLELHRAARAARALDAERARPERQDLAVTRDAVRELGRRVALDVADDLQAVDSPQRSMPGGMSHG</sequence>
<evidence type="ECO:0000313" key="2">
    <source>
        <dbReference type="EMBL" id="KAL1847979.1"/>
    </source>
</evidence>
<accession>A0ABR3VXS2</accession>
<dbReference type="EMBL" id="JAZHXJ010000947">
    <property type="protein sequence ID" value="KAL1847979.1"/>
    <property type="molecule type" value="Genomic_DNA"/>
</dbReference>
<proteinExistence type="predicted"/>
<evidence type="ECO:0000256" key="1">
    <source>
        <dbReference type="SAM" id="SignalP"/>
    </source>
</evidence>
<comment type="caution">
    <text evidence="2">The sequence shown here is derived from an EMBL/GenBank/DDBJ whole genome shotgun (WGS) entry which is preliminary data.</text>
</comment>
<reference evidence="2 3" key="1">
    <citation type="journal article" date="2024" name="Commun. Biol.">
        <title>Comparative genomic analysis of thermophilic fungi reveals convergent evolutionary adaptations and gene losses.</title>
        <authorList>
            <person name="Steindorff A.S."/>
            <person name="Aguilar-Pontes M.V."/>
            <person name="Robinson A.J."/>
            <person name="Andreopoulos B."/>
            <person name="LaButti K."/>
            <person name="Kuo A."/>
            <person name="Mondo S."/>
            <person name="Riley R."/>
            <person name="Otillar R."/>
            <person name="Haridas S."/>
            <person name="Lipzen A."/>
            <person name="Grimwood J."/>
            <person name="Schmutz J."/>
            <person name="Clum A."/>
            <person name="Reid I.D."/>
            <person name="Moisan M.C."/>
            <person name="Butler G."/>
            <person name="Nguyen T.T.M."/>
            <person name="Dewar K."/>
            <person name="Conant G."/>
            <person name="Drula E."/>
            <person name="Henrissat B."/>
            <person name="Hansel C."/>
            <person name="Singer S."/>
            <person name="Hutchinson M.I."/>
            <person name="de Vries R.P."/>
            <person name="Natvig D.O."/>
            <person name="Powell A.J."/>
            <person name="Tsang A."/>
            <person name="Grigoriev I.V."/>
        </authorList>
    </citation>
    <scope>NUCLEOTIDE SEQUENCE [LARGE SCALE GENOMIC DNA]</scope>
    <source>
        <strain evidence="2 3">ATCC 24622</strain>
    </source>
</reference>
<name>A0ABR3VXS2_9PEZI</name>
<evidence type="ECO:0000313" key="3">
    <source>
        <dbReference type="Proteomes" id="UP001586593"/>
    </source>
</evidence>
<keyword evidence="1" id="KW-0732">Signal</keyword>
<organism evidence="2 3">
    <name type="scientific">Phialemonium thermophilum</name>
    <dbReference type="NCBI Taxonomy" id="223376"/>
    <lineage>
        <taxon>Eukaryota</taxon>
        <taxon>Fungi</taxon>
        <taxon>Dikarya</taxon>
        <taxon>Ascomycota</taxon>
        <taxon>Pezizomycotina</taxon>
        <taxon>Sordariomycetes</taxon>
        <taxon>Sordariomycetidae</taxon>
        <taxon>Cephalothecales</taxon>
        <taxon>Cephalothecaceae</taxon>
        <taxon>Phialemonium</taxon>
    </lineage>
</organism>
<keyword evidence="3" id="KW-1185">Reference proteome</keyword>
<dbReference type="Proteomes" id="UP001586593">
    <property type="component" value="Unassembled WGS sequence"/>
</dbReference>
<feature type="signal peptide" evidence="1">
    <location>
        <begin position="1"/>
        <end position="32"/>
    </location>
</feature>
<feature type="chain" id="PRO_5047247629" evidence="1">
    <location>
        <begin position="33"/>
        <end position="186"/>
    </location>
</feature>